<keyword evidence="9" id="KW-1185">Reference proteome</keyword>
<dbReference type="OrthoDB" id="5423371at2759"/>
<evidence type="ECO:0000256" key="6">
    <source>
        <dbReference type="SAM" id="Coils"/>
    </source>
</evidence>
<keyword evidence="4 6" id="KW-0175">Coiled coil</keyword>
<feature type="region of interest" description="Disordered" evidence="7">
    <location>
        <begin position="123"/>
        <end position="222"/>
    </location>
</feature>
<protein>
    <submittedName>
        <fullName evidence="8">Related to transport protein USO1</fullName>
    </submittedName>
</protein>
<feature type="compositionally biased region" description="Basic and acidic residues" evidence="7">
    <location>
        <begin position="1"/>
        <end position="14"/>
    </location>
</feature>
<feature type="region of interest" description="Disordered" evidence="7">
    <location>
        <begin position="2220"/>
        <end position="2348"/>
    </location>
</feature>
<organism evidence="8 9">
    <name type="scientific">Phialocephala subalpina</name>
    <dbReference type="NCBI Taxonomy" id="576137"/>
    <lineage>
        <taxon>Eukaryota</taxon>
        <taxon>Fungi</taxon>
        <taxon>Dikarya</taxon>
        <taxon>Ascomycota</taxon>
        <taxon>Pezizomycotina</taxon>
        <taxon>Leotiomycetes</taxon>
        <taxon>Helotiales</taxon>
        <taxon>Mollisiaceae</taxon>
        <taxon>Phialocephala</taxon>
        <taxon>Phialocephala fortinii species complex</taxon>
    </lineage>
</organism>
<evidence type="ECO:0000256" key="5">
    <source>
        <dbReference type="ARBA" id="ARBA00023175"/>
    </source>
</evidence>
<dbReference type="InterPro" id="IPR044986">
    <property type="entry name" value="KIF15/KIN-12"/>
</dbReference>
<feature type="compositionally biased region" description="Basic and acidic residues" evidence="7">
    <location>
        <begin position="2252"/>
        <end position="2262"/>
    </location>
</feature>
<feature type="region of interest" description="Disordered" evidence="7">
    <location>
        <begin position="342"/>
        <end position="366"/>
    </location>
</feature>
<dbReference type="GO" id="GO:0005524">
    <property type="term" value="F:ATP binding"/>
    <property type="evidence" value="ECO:0007669"/>
    <property type="project" value="UniProtKB-KW"/>
</dbReference>
<dbReference type="STRING" id="576137.A0A1L7WYW9"/>
<dbReference type="Proteomes" id="UP000184330">
    <property type="component" value="Unassembled WGS sequence"/>
</dbReference>
<feature type="coiled-coil region" evidence="6">
    <location>
        <begin position="1261"/>
        <end position="1305"/>
    </location>
</feature>
<keyword evidence="5" id="KW-0505">Motor protein</keyword>
<evidence type="ECO:0000256" key="2">
    <source>
        <dbReference type="ARBA" id="ARBA00022741"/>
    </source>
</evidence>
<sequence length="2348" mass="257746">MPSIERDASRDGDRHLKHQHSSSSDTGKSLVPMWDSSDPERAPPPLPMNPSSPLTSTSRPNTSSAIQSAHLALTEKARESGYITNPPPKRIESPERSLIKGAAHKRMQSLQTGNVRDLSSFLESGSTFGSRSPEKASVRPSTPHTNKDFFYDIGKSPEKSPEKESRRSVLLLEAGSPEKDRSRSSTPTPHHEPPSRDTPTLRPSLRRPPQSILGENNPPQSATMLALQNMPNRDVDAPLSNVTNGSTALVRTPQTFDAISNQILSLTSIATALQREMAQLSRRSKDNATDLVSLKEATNARDEDIRKSLRELVTNLADNSSRPASLMYGHGHGHGHNGLYIDNKSHGSHGSPNSSRIMGSPGSSSNAVKPFTLPRIPSPNSFAESLNRESIGSPCVYNPEGMASIAILEKILREMGTKEGQDLLVTRLQAVADLLAKDGSATAQKLDDLLDLIKANASHVLVSQNGGGGGGANNNNRSRNFSFDEAPRLELDFEQPRSVAQRALAPMANKENASHSGGSVINEETVKLIRTIKDSVAQGGGLTAEVKALVRELRGEVLGMGREMGRKIDQASTESAKDSAADKEKVARIVQDGLAQLKEHMDQILREHRRQSAADSTRNAVDYQEIYQAVRSAISEDHESRNPEAEKEDIIRAVKEAWENYKPDIEVQQFGLEREELLTCLKEGIQEYAPADREPGATREEVFAAVIEGLKHFSPPRIEAPPSLSRDEILDAVRECLEEFEFPSAPAPEPLETGITRDDMLDAVKEGLHTFDFAASTTAVTRDVGESLSRDDVLDAVKEGLHTFDFPNINAVMSREMNDTLSRDDMVSAVKEGLHTFDFAAEGVNKDDMLDAVKEGLHTFDFATAGGLSRDTVLDAVKQGLHDFEFPTSTTTLSGEDILVLRDEVVTSVKELLESASLTSKNALTRDIGESITRDDMLDAVKEGLQSFDFGSSSSTALTRGPPESLTRDDIADIVNETLHNFDFPTHPSGTSRDSNGHMQRDDIIDAVLHSLRSFDFAANTTALTRNVGGQLDHDAIVDAVTDSLRSFDFAANTTALSRDVSGRLEHDQIADAVTQSLRSFDFAANTTALSREVSGRMEREEIIDAITEALHSFDFSANTSTALTRDVGGGLSKEDVYDAVKAGIEDAPQVHTAHVNQDEIIDAVKAGLDSFDFAATTSHALSREVGGSLTKDDVYDAVKAGLEGTPQTDGNLSGTITERLEEIMDVIRTEFKTVSEEARQNVAANGRDTEQLLDATKDGLERLRSDIETYVDRAADINGKDELLDRMRESFDALRTEVELLSAQGSSNSSLEVVRGELDQLRETMATSLVRGSDGADKDEIIEVLKQGLESIRGEMDRPRDSNESILSGTGEILDALHDGLNAVRSEVENLGNKPVDMTVNYEILDTLKLGLEGIRADIDRLRENENQDRAVAEINSGAVVPAEGLKRNDIENLEVLITQLRIKVEALESMPPPPPQPIPGSLSREDLDPVHDMLRNVHESVNNMSGQSRSVDEDGIKREDFEAIETLLRNTKAKIDEIDPEQAVKKEHLDAVEVLILETRATLTELATQLEDVSKRDDVNNVESLVRDVLGSLQEMKDKAEEETEDLEKVTKTDVEAVEAVCHDIKVLIGQQVLSDIANLASKEDFKNMEEMVKEFKGRVEVHEEKNAKAFEERQAETVGVGERVSEIKEFLQDLKDSVKEKLEEGASSVDDLAKILDGLGDTISKNANVSDDVKEMFEIMKSEFEKSNAGVVGTKLEADEKFQLTWDKFDSKLDEKFDELMTKYDDAQTAAEIQTRLGEERSAESEAALLAAKTVAEEVKILIDTLGTTLTDSIEKMDEASKTVFNRVDETFTRVEETHADAKAEHQLTREQVFKTLGAIEGVQGHVEEYNPKILDSIKDVLSIVGQHYEHSKESAVTLQEKIAERPPPPEVPLLKEAPVEKYDDSQVHEKLDRLVEKSDFTPIHEKLDKLVENSDYAPVHEKLDKLVDHTHAAGKSFAQLDMLDQIHQQVMKTAAEVSEFVSNQTQRIANDHEDKERALEETTIALEKRMVQKEHVEAAVISLREEEERLKESVAILKAEQEDLAHQKMRLAADVSSLETALRIRREELHAMEAQAEGLERRILEGVIDHSRALLVNRGNKGRDAMSRKRVPSQATSTTGSILSNATGTSRASQSTQSAVSMAMSGKRAIVNVPINNGASRRILSLNQITHNVPTGNFKRSHSVKTNTGAGALRKSSWGGSMSQKYGDLNKENLALKESEEDDAERSEGEGSETGTMRRSSRGTTIMTGTGASDSIDESTEWTGSQSGSEYLDSHLDPEPVDESVVEEPGNSTLVLYEEGGQLV</sequence>
<feature type="compositionally biased region" description="Polar residues" evidence="7">
    <location>
        <begin position="2157"/>
        <end position="2181"/>
    </location>
</feature>
<feature type="compositionally biased region" description="Polar residues" evidence="7">
    <location>
        <begin position="213"/>
        <end position="222"/>
    </location>
</feature>
<reference evidence="8 9" key="1">
    <citation type="submission" date="2016-03" db="EMBL/GenBank/DDBJ databases">
        <authorList>
            <person name="Ploux O."/>
        </authorList>
    </citation>
    <scope>NUCLEOTIDE SEQUENCE [LARGE SCALE GENOMIC DNA]</scope>
    <source>
        <strain evidence="8 9">UAMH 11012</strain>
    </source>
</reference>
<feature type="compositionally biased region" description="Low complexity" evidence="7">
    <location>
        <begin position="354"/>
        <end position="365"/>
    </location>
</feature>
<feature type="compositionally biased region" description="Basic and acidic residues" evidence="7">
    <location>
        <begin position="145"/>
        <end position="167"/>
    </location>
</feature>
<feature type="region of interest" description="Disordered" evidence="7">
    <location>
        <begin position="2144"/>
        <end position="2181"/>
    </location>
</feature>
<feature type="compositionally biased region" description="Basic and acidic residues" evidence="7">
    <location>
        <begin position="176"/>
        <end position="195"/>
    </location>
</feature>
<feature type="compositionally biased region" description="Low complexity" evidence="7">
    <location>
        <begin position="197"/>
        <end position="209"/>
    </location>
</feature>
<evidence type="ECO:0000256" key="7">
    <source>
        <dbReference type="SAM" id="MobiDB-lite"/>
    </source>
</evidence>
<keyword evidence="1" id="KW-0493">Microtubule</keyword>
<feature type="compositionally biased region" description="Low complexity" evidence="7">
    <location>
        <begin position="2277"/>
        <end position="2295"/>
    </location>
</feature>
<dbReference type="EMBL" id="FJOG01000011">
    <property type="protein sequence ID" value="CZR57965.1"/>
    <property type="molecule type" value="Genomic_DNA"/>
</dbReference>
<evidence type="ECO:0000256" key="3">
    <source>
        <dbReference type="ARBA" id="ARBA00022840"/>
    </source>
</evidence>
<accession>A0A1L7WYW9</accession>
<evidence type="ECO:0000313" key="8">
    <source>
        <dbReference type="EMBL" id="CZR57965.1"/>
    </source>
</evidence>
<feature type="coiled-coil region" evidence="6">
    <location>
        <begin position="2033"/>
        <end position="2126"/>
    </location>
</feature>
<gene>
    <name evidence="8" type="ORF">PAC_07855</name>
</gene>
<evidence type="ECO:0000256" key="4">
    <source>
        <dbReference type="ARBA" id="ARBA00023054"/>
    </source>
</evidence>
<dbReference type="PANTHER" id="PTHR37739:SF16">
    <property type="entry name" value="KINESIN-LIKE PROTEIN"/>
    <property type="match status" value="1"/>
</dbReference>
<feature type="region of interest" description="Disordered" evidence="7">
    <location>
        <begin position="1"/>
        <end position="95"/>
    </location>
</feature>
<feature type="coiled-coil region" evidence="6">
    <location>
        <begin position="1648"/>
        <end position="1675"/>
    </location>
</feature>
<keyword evidence="3" id="KW-0067">ATP-binding</keyword>
<keyword evidence="2" id="KW-0547">Nucleotide-binding</keyword>
<evidence type="ECO:0000256" key="1">
    <source>
        <dbReference type="ARBA" id="ARBA00022701"/>
    </source>
</evidence>
<dbReference type="GO" id="GO:0005874">
    <property type="term" value="C:microtubule"/>
    <property type="evidence" value="ECO:0007669"/>
    <property type="project" value="UniProtKB-KW"/>
</dbReference>
<name>A0A1L7WYW9_9HELO</name>
<dbReference type="PANTHER" id="PTHR37739">
    <property type="entry name" value="KINESIN-LIKE PROTEIN KIN-12D"/>
    <property type="match status" value="1"/>
</dbReference>
<proteinExistence type="predicted"/>
<evidence type="ECO:0000313" key="9">
    <source>
        <dbReference type="Proteomes" id="UP000184330"/>
    </source>
</evidence>